<gene>
    <name evidence="3" type="ORF">ABT58_09265</name>
</gene>
<dbReference type="NCBIfam" id="TIGR03007">
    <property type="entry name" value="pepcterm_ChnLen"/>
    <property type="match status" value="1"/>
</dbReference>
<sequence>MKEQLDLLLQYLYGVWHRRRWIIITAWVICPLGWVAVTFMPNQYTSDARVYADTKTILQPLLRGIAIDNDPSQELRLMVKTLLSRKNLETIARYTDADVKTETQDEYEDLLENLKKKIKINSAGKENLFKISYSGGDPKYVKDVVQAALDVFVENAVGQKKDDTEQANEFIESQLADYEKRLIMAEANLAEFKRANAGYMPGSEGGYFNMAEALKRNLETTRLELKEARSRLASAREQLNREIVELRRQGKNNRTEYDDRIDILQARLDALLFRFTEKHPDVRETRRQIEELQVLKRDAIAVGGNVNNDSVVLQEMKLIVSEMENQVASLVVREEGLVSKIVFIEDKLSNLPAVEAELTHMMRNYDVTKSQYNLLLSRRESAMISQNIGASSDQISFRIVDPPLLPREPSGPMRPLFLTVVLILSLGAGIFLAFMVSQIWPVVISPMQLFKHTKVPVFGVVSATEISGLKQVKRKQLKRYAVLCGLLLVTFIGFMAINTSPSIHEMILEAKEAL</sequence>
<keyword evidence="2" id="KW-1133">Transmembrane helix</keyword>
<feature type="transmembrane region" description="Helical" evidence="2">
    <location>
        <begin position="21"/>
        <end position="40"/>
    </location>
</feature>
<evidence type="ECO:0000313" key="4">
    <source>
        <dbReference type="Proteomes" id="UP000036426"/>
    </source>
</evidence>
<dbReference type="InterPro" id="IPR050445">
    <property type="entry name" value="Bact_polysacc_biosynth/exp"/>
</dbReference>
<proteinExistence type="predicted"/>
<dbReference type="EMBL" id="LDOV01000017">
    <property type="protein sequence ID" value="KLV00995.1"/>
    <property type="molecule type" value="Genomic_DNA"/>
</dbReference>
<keyword evidence="4" id="KW-1185">Reference proteome</keyword>
<evidence type="ECO:0000313" key="3">
    <source>
        <dbReference type="EMBL" id="KLV00995.1"/>
    </source>
</evidence>
<dbReference type="GO" id="GO:0004713">
    <property type="term" value="F:protein tyrosine kinase activity"/>
    <property type="evidence" value="ECO:0007669"/>
    <property type="project" value="TreeGrafter"/>
</dbReference>
<feature type="transmembrane region" description="Helical" evidence="2">
    <location>
        <begin position="480"/>
        <end position="497"/>
    </location>
</feature>
<organism evidence="3 4">
    <name type="scientific">Photobacterium aphoticum</name>
    <dbReference type="NCBI Taxonomy" id="754436"/>
    <lineage>
        <taxon>Bacteria</taxon>
        <taxon>Pseudomonadati</taxon>
        <taxon>Pseudomonadota</taxon>
        <taxon>Gammaproteobacteria</taxon>
        <taxon>Vibrionales</taxon>
        <taxon>Vibrionaceae</taxon>
        <taxon>Photobacterium</taxon>
    </lineage>
</organism>
<evidence type="ECO:0008006" key="5">
    <source>
        <dbReference type="Google" id="ProtNLM"/>
    </source>
</evidence>
<name>A0A0J1GML1_9GAMM</name>
<protein>
    <recommendedName>
        <fullName evidence="5">Lipopolysaccharide biosynthesis chain length determinant protein</fullName>
    </recommendedName>
</protein>
<dbReference type="OrthoDB" id="9795292at2"/>
<evidence type="ECO:0000256" key="2">
    <source>
        <dbReference type="SAM" id="Phobius"/>
    </source>
</evidence>
<dbReference type="RefSeq" id="WP_047874114.1">
    <property type="nucleotide sequence ID" value="NZ_BMYC01000002.1"/>
</dbReference>
<accession>A0A0J1GML1</accession>
<dbReference type="Proteomes" id="UP000036426">
    <property type="component" value="Unassembled WGS sequence"/>
</dbReference>
<dbReference type="PANTHER" id="PTHR32309:SF13">
    <property type="entry name" value="FERRIC ENTEROBACTIN TRANSPORT PROTEIN FEPE"/>
    <property type="match status" value="1"/>
</dbReference>
<dbReference type="InterPro" id="IPR014345">
    <property type="entry name" value="XrtA_polysacc_chain"/>
</dbReference>
<keyword evidence="1" id="KW-0175">Coiled coil</keyword>
<dbReference type="PATRIC" id="fig|754436.4.peg.1956"/>
<keyword evidence="2" id="KW-0472">Membrane</keyword>
<dbReference type="GO" id="GO:0005886">
    <property type="term" value="C:plasma membrane"/>
    <property type="evidence" value="ECO:0007669"/>
    <property type="project" value="TreeGrafter"/>
</dbReference>
<comment type="caution">
    <text evidence="3">The sequence shown here is derived from an EMBL/GenBank/DDBJ whole genome shotgun (WGS) entry which is preliminary data.</text>
</comment>
<reference evidence="3 4" key="1">
    <citation type="submission" date="2015-05" db="EMBL/GenBank/DDBJ databases">
        <title>Photobacterium galathea sp. nov.</title>
        <authorList>
            <person name="Machado H."/>
            <person name="Gram L."/>
        </authorList>
    </citation>
    <scope>NUCLEOTIDE SEQUENCE [LARGE SCALE GENOMIC DNA]</scope>
    <source>
        <strain evidence="3 4">DSM 25995</strain>
    </source>
</reference>
<dbReference type="PANTHER" id="PTHR32309">
    <property type="entry name" value="TYROSINE-PROTEIN KINASE"/>
    <property type="match status" value="1"/>
</dbReference>
<dbReference type="AlphaFoldDB" id="A0A0J1GML1"/>
<evidence type="ECO:0000256" key="1">
    <source>
        <dbReference type="SAM" id="Coils"/>
    </source>
</evidence>
<keyword evidence="2" id="KW-0812">Transmembrane</keyword>
<feature type="transmembrane region" description="Helical" evidence="2">
    <location>
        <begin position="416"/>
        <end position="444"/>
    </location>
</feature>
<feature type="coiled-coil region" evidence="1">
    <location>
        <begin position="161"/>
        <end position="256"/>
    </location>
</feature>